<keyword evidence="2" id="KW-1133">Transmembrane helix</keyword>
<dbReference type="Proteomes" id="UP001470809">
    <property type="component" value="Plasmid pSS1-5"/>
</dbReference>
<dbReference type="EMBL" id="CP151764">
    <property type="protein sequence ID" value="WZU65813.1"/>
    <property type="molecule type" value="Genomic_DNA"/>
</dbReference>
<proteinExistence type="predicted"/>
<accession>A0AAN0MA00</accession>
<keyword evidence="2" id="KW-0472">Membrane</keyword>
<reference evidence="4" key="1">
    <citation type="submission" date="2024-08" db="EMBL/GenBank/DDBJ databases">
        <title>Phylogenomic analyses of a clade within the roseobacter group suggest taxonomic reassignments of species of the genera Aestuariivita, Citreicella, Loktanella, Nautella, Pelagibaca, Ruegeria, Thalassobius, Thiobacimonas and Tropicibacter, and the proposal o.</title>
        <authorList>
            <person name="Jeon C.O."/>
        </authorList>
    </citation>
    <scope>NUCLEOTIDE SEQUENCE</scope>
    <source>
        <strain evidence="4">SS1-5</strain>
        <plasmid evidence="4">pSS1-5</plasmid>
    </source>
</reference>
<dbReference type="RefSeq" id="WP_342075145.1">
    <property type="nucleotide sequence ID" value="NZ_CP151764.2"/>
</dbReference>
<evidence type="ECO:0000313" key="5">
    <source>
        <dbReference type="Proteomes" id="UP001470809"/>
    </source>
</evidence>
<feature type="transmembrane region" description="Helical" evidence="2">
    <location>
        <begin position="421"/>
        <end position="443"/>
    </location>
</feature>
<dbReference type="InterPro" id="IPR012931">
    <property type="entry name" value="TraG_N_Proteobacteria"/>
</dbReference>
<feature type="transmembrane region" description="Helical" evidence="2">
    <location>
        <begin position="31"/>
        <end position="50"/>
    </location>
</feature>
<name>A0AAN0MA00_9RHOB</name>
<dbReference type="Pfam" id="PF07916">
    <property type="entry name" value="TraG_N"/>
    <property type="match status" value="1"/>
</dbReference>
<keyword evidence="2" id="KW-0812">Transmembrane</keyword>
<geneLocation type="plasmid" evidence="4 5">
    <name>pSS1-5</name>
</geneLocation>
<feature type="compositionally biased region" description="Polar residues" evidence="1">
    <location>
        <begin position="865"/>
        <end position="878"/>
    </location>
</feature>
<organism evidence="4 5">
    <name type="scientific">Yoonia rhodophyticola</name>
    <dbReference type="NCBI Taxonomy" id="3137370"/>
    <lineage>
        <taxon>Bacteria</taxon>
        <taxon>Pseudomonadati</taxon>
        <taxon>Pseudomonadota</taxon>
        <taxon>Alphaproteobacteria</taxon>
        <taxon>Rhodobacterales</taxon>
        <taxon>Paracoccaceae</taxon>
        <taxon>Yoonia</taxon>
    </lineage>
</organism>
<dbReference type="KEGG" id="yrh:AABB31_01525"/>
<protein>
    <submittedName>
        <fullName evidence="4">Conjugal transfer protein TraG N-terminal domain-containing protein</fullName>
    </submittedName>
</protein>
<evidence type="ECO:0000256" key="2">
    <source>
        <dbReference type="SAM" id="Phobius"/>
    </source>
</evidence>
<feature type="domain" description="TraG N-terminal Proteobacteria" evidence="3">
    <location>
        <begin position="3"/>
        <end position="461"/>
    </location>
</feature>
<evidence type="ECO:0000256" key="1">
    <source>
        <dbReference type="SAM" id="MobiDB-lite"/>
    </source>
</evidence>
<feature type="region of interest" description="Disordered" evidence="1">
    <location>
        <begin position="818"/>
        <end position="838"/>
    </location>
</feature>
<sequence>MLEIYTTGGGDYLVTTLNAVAAFFNTNNARALVAIGLMVGMVILVFQVMFNGDLRMAIKTYVMIALVGALSVVDRSDVIIFDSTKGPLWSQTVSNVPTSVAYIGSATSSVSNALTRQIETLFSPPTNMAYQRHGMLFGATLMTKSARWRSVTSTIHENLTNFMDQCVIDAVDLRYIAPDVVTRSGNLETTIGANLPASLAYYDTITRTTRNCADGWADIVSSINTEVDTVIAAQAASAFQGPNAPAAIADIRNTISDFAPFAGYASTSAEQHIKQAMLIAAFDDAANRGISATGNAAALQHLQSARAEVQTRSSYQAVGANALSWVPYLKIVFENLYYGAFPIALALMMTPLCLSVIRGYFGGFVWLASWEPLSAILHSLMMNATAERFQTITSASTSGAYTDSIMNWANHFGVYSVGQDVAVMAGYLMMSIPFVAAAIFWGTQRMVGLATSMLAVSQSAAAETGREMATGNLAYANASVGNRTFRNLSMDNYARNNASYDNVSANRTVTSPFTDTGRSSSYASDGSLITYNPNGTVGIDGGSSRVNTATNIALGNSVVGSLRSQASEAMERGEAFRNSFEQTHNRLSSRTSSFMQSLQQGESFSNGRGLSISAEERETLSNSISVIDQFAEQHSVSRQTAFDVGLYAQAGVSGRALWANFSAGVKSNLQRRGVTQENFEAMITSAQSQNMDTAVSDLSRASREYSSSETGSLNTVGDKGFRDTIDDLSREARSAEVYRRASSSYSEAADRAQTQFVDNRVDLSAPFVDWMIDHKGMSPTQAAGVLNGRSSPEAAAALRSEFSDQYARAVTGPSIAPVFGTDIPAPNNPGAPRTDPGDVHDARTSMWEGFADQSLQNQMTILRGSNNLPSTVEGSASIQERAAEQALRNSRAQDQSIFNLTPLADEPSSGAPTPSGMQGTVDAAGFYRAPNISYDLGGKVRVQAPRTELVQNISQNAHILGNDIGVVITSAGQPSFGSNRTGSHRHDHGNAVDFTLTRNGERVAPSEDPALYAAMIQLSARQNPGIGHYEWGLHVGGGTEAFWGPDRTSASADSGFAAAYQRGRANQ</sequence>
<dbReference type="AlphaFoldDB" id="A0AAN0MA00"/>
<evidence type="ECO:0000259" key="3">
    <source>
        <dbReference type="Pfam" id="PF07916"/>
    </source>
</evidence>
<feature type="region of interest" description="Disordered" evidence="1">
    <location>
        <begin position="865"/>
        <end position="894"/>
    </location>
</feature>
<feature type="transmembrane region" description="Helical" evidence="2">
    <location>
        <begin position="336"/>
        <end position="361"/>
    </location>
</feature>
<keyword evidence="4" id="KW-0614">Plasmid</keyword>
<evidence type="ECO:0000313" key="4">
    <source>
        <dbReference type="EMBL" id="WZU65813.1"/>
    </source>
</evidence>
<gene>
    <name evidence="4" type="ORF">AABB31_01525</name>
</gene>
<keyword evidence="5" id="KW-1185">Reference proteome</keyword>